<dbReference type="InterPro" id="IPR013264">
    <property type="entry name" value="DNAG_N"/>
</dbReference>
<dbReference type="Pfam" id="PF08275">
    <property type="entry name" value="DNAG_N"/>
    <property type="match status" value="1"/>
</dbReference>
<dbReference type="RefSeq" id="YP_009203678.1">
    <property type="nucleotide sequence ID" value="NC_028856.1"/>
</dbReference>
<dbReference type="Gene3D" id="3.90.980.10">
    <property type="entry name" value="DNA primase, catalytic core, N-terminal domain"/>
    <property type="match status" value="1"/>
</dbReference>
<dbReference type="InterPro" id="IPR037068">
    <property type="entry name" value="DNA_primase_core_N_sf"/>
</dbReference>
<dbReference type="Pfam" id="PF13362">
    <property type="entry name" value="Toprim_3"/>
    <property type="match status" value="1"/>
</dbReference>
<evidence type="ECO:0000259" key="2">
    <source>
        <dbReference type="Pfam" id="PF13362"/>
    </source>
</evidence>
<evidence type="ECO:0000259" key="1">
    <source>
        <dbReference type="Pfam" id="PF08275"/>
    </source>
</evidence>
<dbReference type="Proteomes" id="UP000033015">
    <property type="component" value="Segment"/>
</dbReference>
<feature type="domain" description="Toprim" evidence="2">
    <location>
        <begin position="255"/>
        <end position="326"/>
    </location>
</feature>
<protein>
    <submittedName>
        <fullName evidence="3">DNA primase</fullName>
    </submittedName>
</protein>
<dbReference type="Gene3D" id="3.40.1360.10">
    <property type="match status" value="1"/>
</dbReference>
<name>A0A0E3JQ72_9CAUD</name>
<dbReference type="PANTHER" id="PTHR30313:SF2">
    <property type="entry name" value="DNA PRIMASE"/>
    <property type="match status" value="1"/>
</dbReference>
<dbReference type="KEGG" id="vg:26647877"/>
<dbReference type="EMBL" id="KP696447">
    <property type="protein sequence ID" value="AKA61502.1"/>
    <property type="molecule type" value="Genomic_DNA"/>
</dbReference>
<dbReference type="InterPro" id="IPR006171">
    <property type="entry name" value="TOPRIM_dom"/>
</dbReference>
<dbReference type="SUPFAM" id="SSF56731">
    <property type="entry name" value="DNA primase core"/>
    <property type="match status" value="1"/>
</dbReference>
<evidence type="ECO:0000313" key="4">
    <source>
        <dbReference type="Proteomes" id="UP000033015"/>
    </source>
</evidence>
<dbReference type="PANTHER" id="PTHR30313">
    <property type="entry name" value="DNA PRIMASE"/>
    <property type="match status" value="1"/>
</dbReference>
<dbReference type="OrthoDB" id="3779at10239"/>
<evidence type="ECO:0000313" key="3">
    <source>
        <dbReference type="EMBL" id="AKA61502.1"/>
    </source>
</evidence>
<dbReference type="GO" id="GO:0006269">
    <property type="term" value="P:DNA replication, synthesis of primer"/>
    <property type="evidence" value="ECO:0007669"/>
    <property type="project" value="TreeGrafter"/>
</dbReference>
<keyword evidence="4" id="KW-1185">Reference proteome</keyword>
<reference evidence="3 4" key="1">
    <citation type="journal article" date="2015" name="Genome Announc.">
        <title>Complete Genome Sequence of Bacillus megaterium Siphophage Stahl.</title>
        <authorList>
            <person name="Brizendine A.M."/>
            <person name="Rousseau S."/>
            <person name="Hernandez A.C."/>
            <person name="Kuty Everett G.F."/>
        </authorList>
    </citation>
    <scope>NUCLEOTIDE SEQUENCE [LARGE SCALE GENOMIC DNA]</scope>
</reference>
<gene>
    <name evidence="3" type="ORF">CPT_Stahl74</name>
</gene>
<sequence>MISQEEMKELNRSIDIGALMTFINAPIENLKPHKKTNKGIVIDWRINAWWRGGDNPGGVGVTFYPNESKWRWSDFTHRTFGNIDTVDFLTKHMGYSFRKAIDVMVFASGSENGVHEATQIELEPKVIKPTYFDKTTLEAFDSGKLHVYWQGRGYTPEIAQMFKLGYCNMNNLLKDRLTIPILDENMRIIAFQGRATNDETFPKYCFGSTEQGYLAKRTLYNYRVAKVHAMSRGWVGVVEGAASVWRAVQYDYGNFVATLSNTTTPEQVKLLCDMGVDNIVIFADNDATQASQASAVKLAAELKQRGKNIWLTMPPTLGTDPADTLKDTFMLSLKMASKFQGV</sequence>
<accession>A0A0E3JQ72</accession>
<reference evidence="4" key="2">
    <citation type="submission" date="2015-01" db="EMBL/GenBank/DDBJ databases">
        <title>Complete Genome of Bacillus megaterium Siphophage Stahl.</title>
        <authorList>
            <person name="Brizendine A.M."/>
            <person name="Rousseau S."/>
            <person name="Hernandez A.C."/>
            <person name="Everett G.F.K."/>
        </authorList>
    </citation>
    <scope>NUCLEOTIDE SEQUENCE [LARGE SCALE GENOMIC DNA]</scope>
</reference>
<organism evidence="3 4">
    <name type="scientific">Bacillus phage Stahl</name>
    <dbReference type="NCBI Taxonomy" id="1610832"/>
    <lineage>
        <taxon>Viruses</taxon>
        <taxon>Duplodnaviria</taxon>
        <taxon>Heunggongvirae</taxon>
        <taxon>Uroviricota</taxon>
        <taxon>Caudoviricetes</taxon>
        <taxon>Slashvirus</taxon>
        <taxon>Slashvirus stahl</taxon>
    </lineage>
</organism>
<dbReference type="InterPro" id="IPR050219">
    <property type="entry name" value="DnaG_primase"/>
</dbReference>
<feature type="domain" description="DNA primase DNAG catalytic core N-terminal" evidence="1">
    <location>
        <begin position="171"/>
        <end position="225"/>
    </location>
</feature>
<proteinExistence type="predicted"/>
<dbReference type="GeneID" id="26647877"/>